<feature type="signal peptide" evidence="1">
    <location>
        <begin position="1"/>
        <end position="18"/>
    </location>
</feature>
<keyword evidence="1" id="KW-0732">Signal</keyword>
<evidence type="ECO:0000313" key="2">
    <source>
        <dbReference type="EMBL" id="EML1471070.1"/>
    </source>
</evidence>
<dbReference type="EMBL" id="ABLOKC030000007">
    <property type="protein sequence ID" value="EML1471070.1"/>
    <property type="molecule type" value="Genomic_DNA"/>
</dbReference>
<feature type="chain" id="PRO_5042571605" evidence="1">
    <location>
        <begin position="19"/>
        <end position="173"/>
    </location>
</feature>
<sequence length="173" mass="19590">MRNILLSFLLVISLPALASDNPVKDRAKISMERFAAIDPVDWYNKGDTTFAENDGFIGVYRHAKVSIRENEVNMKMNYISGPKRPDSDDFSRITTEVCLTVFSQLIRPMPESANTGTWDDDSESTTDTKDDFAFMRESRLDKVHNEVMSGDVDGWKISIKRTVLLTNCSAKKI</sequence>
<protein>
    <submittedName>
        <fullName evidence="2">Uncharacterized protein</fullName>
    </submittedName>
</protein>
<organism evidence="2">
    <name type="scientific">Pluralibacter gergoviae</name>
    <name type="common">Enterobacter gergoviae</name>
    <dbReference type="NCBI Taxonomy" id="61647"/>
    <lineage>
        <taxon>Bacteria</taxon>
        <taxon>Pseudomonadati</taxon>
        <taxon>Pseudomonadota</taxon>
        <taxon>Gammaproteobacteria</taxon>
        <taxon>Enterobacterales</taxon>
        <taxon>Enterobacteriaceae</taxon>
        <taxon>Pluralibacter</taxon>
    </lineage>
</organism>
<gene>
    <name evidence="2" type="ORF">QEG54_001780</name>
</gene>
<evidence type="ECO:0000256" key="1">
    <source>
        <dbReference type="SAM" id="SignalP"/>
    </source>
</evidence>
<accession>A0AAI9DK64</accession>
<reference evidence="2" key="1">
    <citation type="submission" date="2024-02" db="EMBL/GenBank/DDBJ databases">
        <authorList>
            <consortium name="Clinical and Environmental Microbiology Branch: Whole genome sequencing antimicrobial resistance pathogens in the healthcare setting"/>
        </authorList>
    </citation>
    <scope>NUCLEOTIDE SEQUENCE</scope>
    <source>
        <strain evidence="2">2021DK-00143</strain>
    </source>
</reference>
<name>A0AAI9DK64_PLUGE</name>
<proteinExistence type="predicted"/>
<comment type="caution">
    <text evidence="2">The sequence shown here is derived from an EMBL/GenBank/DDBJ whole genome shotgun (WGS) entry which is preliminary data.</text>
</comment>
<dbReference type="AlphaFoldDB" id="A0AAI9DK64"/>